<name>A0A0P9W4R1_9PSED</name>
<feature type="region of interest" description="Disordered" evidence="1">
    <location>
        <begin position="1"/>
        <end position="25"/>
    </location>
</feature>
<sequence>MNMNGLSNPRATASTTGHTESTGYKERHMMRTALTGLFLSAALLASPVFAADDLCAANIKTIENAQVSSGTNLSPENKTMLETTEKNAKAAQAQNDEKKCVEITTKVITSLKNTGSGSEDTK</sequence>
<accession>A0A0P9W4R1</accession>
<gene>
    <name evidence="3" type="ORF">ALO64_03644</name>
</gene>
<keyword evidence="4" id="KW-1185">Reference proteome</keyword>
<evidence type="ECO:0000313" key="4">
    <source>
        <dbReference type="Proteomes" id="UP000050455"/>
    </source>
</evidence>
<dbReference type="PATRIC" id="fig|86176.4.peg.4110"/>
<evidence type="ECO:0000256" key="1">
    <source>
        <dbReference type="SAM" id="MobiDB-lite"/>
    </source>
</evidence>
<dbReference type="Proteomes" id="UP000050455">
    <property type="component" value="Unassembled WGS sequence"/>
</dbReference>
<proteinExistence type="predicted"/>
<dbReference type="EMBL" id="LJQT01000051">
    <property type="protein sequence ID" value="KPX94781.1"/>
    <property type="molecule type" value="Genomic_DNA"/>
</dbReference>
<organism evidence="3 4">
    <name type="scientific">Pseudomonas meliae</name>
    <dbReference type="NCBI Taxonomy" id="86176"/>
    <lineage>
        <taxon>Bacteria</taxon>
        <taxon>Pseudomonadati</taxon>
        <taxon>Pseudomonadota</taxon>
        <taxon>Gammaproteobacteria</taxon>
        <taxon>Pseudomonadales</taxon>
        <taxon>Pseudomonadaceae</taxon>
        <taxon>Pseudomonas</taxon>
    </lineage>
</organism>
<feature type="chain" id="PRO_5006170823" evidence="2">
    <location>
        <begin position="51"/>
        <end position="122"/>
    </location>
</feature>
<keyword evidence="2" id="KW-0732">Signal</keyword>
<evidence type="ECO:0000256" key="2">
    <source>
        <dbReference type="SAM" id="SignalP"/>
    </source>
</evidence>
<feature type="compositionally biased region" description="Polar residues" evidence="1">
    <location>
        <begin position="1"/>
        <end position="22"/>
    </location>
</feature>
<comment type="caution">
    <text evidence="3">The sequence shown here is derived from an EMBL/GenBank/DDBJ whole genome shotgun (WGS) entry which is preliminary data.</text>
</comment>
<evidence type="ECO:0000313" key="3">
    <source>
        <dbReference type="EMBL" id="KPX94781.1"/>
    </source>
</evidence>
<protein>
    <submittedName>
        <fullName evidence="3">Uncharacterized protein</fullName>
    </submittedName>
</protein>
<feature type="signal peptide" evidence="2">
    <location>
        <begin position="1"/>
        <end position="50"/>
    </location>
</feature>
<reference evidence="3 4" key="1">
    <citation type="submission" date="2015-09" db="EMBL/GenBank/DDBJ databases">
        <title>Genome announcement of multiple Pseudomonas syringae strains.</title>
        <authorList>
            <person name="Thakur S."/>
            <person name="Wang P.W."/>
            <person name="Gong Y."/>
            <person name="Weir B.S."/>
            <person name="Guttman D.S."/>
        </authorList>
    </citation>
    <scope>NUCLEOTIDE SEQUENCE [LARGE SCALE GENOMIC DNA]</scope>
    <source>
        <strain evidence="3 4">ICMP6289</strain>
    </source>
</reference>
<dbReference type="AlphaFoldDB" id="A0A0P9W4R1"/>